<reference evidence="1" key="1">
    <citation type="submission" date="2022-10" db="EMBL/GenBank/DDBJ databases">
        <title>Culturing micro-colonial fungi from biological soil crusts in the Mojave desert and describing Neophaeococcomyces mojavensis, and introducing the new genera and species Taxawa tesnikishii.</title>
        <authorList>
            <person name="Kurbessoian T."/>
            <person name="Stajich J.E."/>
        </authorList>
    </citation>
    <scope>NUCLEOTIDE SEQUENCE</scope>
    <source>
        <strain evidence="1">JES_112</strain>
    </source>
</reference>
<comment type="caution">
    <text evidence="1">The sequence shown here is derived from an EMBL/GenBank/DDBJ whole genome shotgun (WGS) entry which is preliminary data.</text>
</comment>
<proteinExistence type="predicted"/>
<sequence>MNHANQLEAGDYSHNVAPQAPPNLPQRAPAQNTSFDSAGYVNQSVSQPPPIQISTYNPAEYAGQSAYQPGPPPPQQAQSMAHHAADHVNQSVYQQGLPPPPQRIQQTYPEDDDPANPIHYVRDPSRLVVYLIPFPKPQLGTISPADVPTRFMIWTPPPPPLQKPGEGEKEGKLHKVQRKWQEEVRSAKTSTAKTASWKGVKSKATKGISWAVDRTTSSNLDFLGRMSPSNSDSEHEAESPTTKKTVPVEEMLLIYPPAMKLNNEQMRKEFVNTMLRTKTKAQRDTIIATGLLPVAYGIDILATLIWPFGGLGEIDTVWAFASFRGAKTARSVTKRLSSASKSYDPHNEHENDNQLKLNFVHSQRIEVLTRYLEAECHKIATKLFPEYHTSPTESNVLEAIGWNPSHVGGETKNWEDEQWEVAEVKDDLKLTFHKAAKEWRKWCLMLEKNPEKAAKK</sequence>
<organism evidence="1 2">
    <name type="scientific">Neophaeococcomyces mojaviensis</name>
    <dbReference type="NCBI Taxonomy" id="3383035"/>
    <lineage>
        <taxon>Eukaryota</taxon>
        <taxon>Fungi</taxon>
        <taxon>Dikarya</taxon>
        <taxon>Ascomycota</taxon>
        <taxon>Pezizomycotina</taxon>
        <taxon>Eurotiomycetes</taxon>
        <taxon>Chaetothyriomycetidae</taxon>
        <taxon>Chaetothyriales</taxon>
        <taxon>Chaetothyriales incertae sedis</taxon>
        <taxon>Neophaeococcomyces</taxon>
    </lineage>
</organism>
<evidence type="ECO:0000313" key="1">
    <source>
        <dbReference type="EMBL" id="KAJ9658062.1"/>
    </source>
</evidence>
<dbReference type="EMBL" id="JAPDRQ010000055">
    <property type="protein sequence ID" value="KAJ9658062.1"/>
    <property type="molecule type" value="Genomic_DNA"/>
</dbReference>
<accession>A0ACC3A9Y1</accession>
<evidence type="ECO:0000313" key="2">
    <source>
        <dbReference type="Proteomes" id="UP001172386"/>
    </source>
</evidence>
<name>A0ACC3A9Y1_9EURO</name>
<gene>
    <name evidence="1" type="ORF">H2198_003900</name>
</gene>
<dbReference type="Proteomes" id="UP001172386">
    <property type="component" value="Unassembled WGS sequence"/>
</dbReference>
<protein>
    <submittedName>
        <fullName evidence="1">Uncharacterized protein</fullName>
    </submittedName>
</protein>
<keyword evidence="2" id="KW-1185">Reference proteome</keyword>